<feature type="domain" description="Gfo/Idh/MocA-like oxidoreductase N-terminal" evidence="3">
    <location>
        <begin position="6"/>
        <end position="123"/>
    </location>
</feature>
<comment type="similarity">
    <text evidence="1">Belongs to the Gfo/Idh/MocA family.</text>
</comment>
<evidence type="ECO:0000256" key="2">
    <source>
        <dbReference type="ARBA" id="ARBA00023002"/>
    </source>
</evidence>
<keyword evidence="6" id="KW-1185">Reference proteome</keyword>
<dbReference type="EMBL" id="JACHXF010000010">
    <property type="protein sequence ID" value="MBB3097002.1"/>
    <property type="molecule type" value="Genomic_DNA"/>
</dbReference>
<dbReference type="InterPro" id="IPR050984">
    <property type="entry name" value="Gfo/Idh/MocA_domain"/>
</dbReference>
<gene>
    <name evidence="5" type="ORF">FHR83_004677</name>
</gene>
<dbReference type="SUPFAM" id="SSF51735">
    <property type="entry name" value="NAD(P)-binding Rossmann-fold domains"/>
    <property type="match status" value="1"/>
</dbReference>
<accession>A0A7W5FG29</accession>
<proteinExistence type="inferred from homology"/>
<dbReference type="PANTHER" id="PTHR22604:SF105">
    <property type="entry name" value="TRANS-1,2-DIHYDROBENZENE-1,2-DIOL DEHYDROGENASE"/>
    <property type="match status" value="1"/>
</dbReference>
<dbReference type="InterPro" id="IPR036291">
    <property type="entry name" value="NAD(P)-bd_dom_sf"/>
</dbReference>
<evidence type="ECO:0000313" key="6">
    <source>
        <dbReference type="Proteomes" id="UP000590749"/>
    </source>
</evidence>
<dbReference type="SUPFAM" id="SSF55347">
    <property type="entry name" value="Glyceraldehyde-3-phosphate dehydrogenase-like, C-terminal domain"/>
    <property type="match status" value="1"/>
</dbReference>
<evidence type="ECO:0000313" key="5">
    <source>
        <dbReference type="EMBL" id="MBB3097002.1"/>
    </source>
</evidence>
<name>A0A7W5FG29_9ACTN</name>
<dbReference type="AlphaFoldDB" id="A0A7W5FG29"/>
<dbReference type="RefSeq" id="WP_183222439.1">
    <property type="nucleotide sequence ID" value="NZ_BMPW01000006.1"/>
</dbReference>
<evidence type="ECO:0000259" key="3">
    <source>
        <dbReference type="Pfam" id="PF01408"/>
    </source>
</evidence>
<dbReference type="Gene3D" id="3.30.360.10">
    <property type="entry name" value="Dihydrodipicolinate Reductase, domain 2"/>
    <property type="match status" value="1"/>
</dbReference>
<dbReference type="Pfam" id="PF22725">
    <property type="entry name" value="GFO_IDH_MocA_C3"/>
    <property type="match status" value="1"/>
</dbReference>
<organism evidence="5 6">
    <name type="scientific">Actinoplanes campanulatus</name>
    <dbReference type="NCBI Taxonomy" id="113559"/>
    <lineage>
        <taxon>Bacteria</taxon>
        <taxon>Bacillati</taxon>
        <taxon>Actinomycetota</taxon>
        <taxon>Actinomycetes</taxon>
        <taxon>Micromonosporales</taxon>
        <taxon>Micromonosporaceae</taxon>
        <taxon>Actinoplanes</taxon>
    </lineage>
</organism>
<dbReference type="Gene3D" id="3.40.50.720">
    <property type="entry name" value="NAD(P)-binding Rossmann-like Domain"/>
    <property type="match status" value="1"/>
</dbReference>
<dbReference type="PANTHER" id="PTHR22604">
    <property type="entry name" value="OXIDOREDUCTASES"/>
    <property type="match status" value="1"/>
</dbReference>
<dbReference type="GO" id="GO:0000166">
    <property type="term" value="F:nucleotide binding"/>
    <property type="evidence" value="ECO:0007669"/>
    <property type="project" value="InterPro"/>
</dbReference>
<feature type="domain" description="GFO/IDH/MocA-like oxidoreductase" evidence="4">
    <location>
        <begin position="133"/>
        <end position="248"/>
    </location>
</feature>
<dbReference type="InterPro" id="IPR000683">
    <property type="entry name" value="Gfo/Idh/MocA-like_OxRdtase_N"/>
</dbReference>
<evidence type="ECO:0000259" key="4">
    <source>
        <dbReference type="Pfam" id="PF22725"/>
    </source>
</evidence>
<dbReference type="InterPro" id="IPR055170">
    <property type="entry name" value="GFO_IDH_MocA-like_dom"/>
</dbReference>
<reference evidence="5 6" key="1">
    <citation type="submission" date="2020-08" db="EMBL/GenBank/DDBJ databases">
        <title>Genomic Encyclopedia of Type Strains, Phase III (KMG-III): the genomes of soil and plant-associated and newly described type strains.</title>
        <authorList>
            <person name="Whitman W."/>
        </authorList>
    </citation>
    <scope>NUCLEOTIDE SEQUENCE [LARGE SCALE GENOMIC DNA]</scope>
    <source>
        <strain evidence="5 6">CECT 3287</strain>
    </source>
</reference>
<dbReference type="Proteomes" id="UP000590749">
    <property type="component" value="Unassembled WGS sequence"/>
</dbReference>
<protein>
    <submittedName>
        <fullName evidence="5">Putative dehydrogenase</fullName>
    </submittedName>
</protein>
<dbReference type="Pfam" id="PF01408">
    <property type="entry name" value="GFO_IDH_MocA"/>
    <property type="match status" value="1"/>
</dbReference>
<dbReference type="GO" id="GO:0016491">
    <property type="term" value="F:oxidoreductase activity"/>
    <property type="evidence" value="ECO:0007669"/>
    <property type="project" value="UniProtKB-KW"/>
</dbReference>
<keyword evidence="2" id="KW-0560">Oxidoreductase</keyword>
<comment type="caution">
    <text evidence="5">The sequence shown here is derived from an EMBL/GenBank/DDBJ whole genome shotgun (WGS) entry which is preliminary data.</text>
</comment>
<sequence length="329" mass="34451">MTGQKVRWGILGPGGIAGTFAADLPLVAGAELAAVGSRNLASAEAFAERFGFARAHGSYADLAADDGVDAIYVATPHAFHLDAAMLCVEAGKAVLVEKPITVDLASATSLIEAARARGVFLMEAMWMRCNPAIRKIAELVAGGAIGDVSALHADFGLQGPFEATHRLRDPRLGGGALLDLGVYPIHLAHLILGSPASAHAWAHLTPERVDENTGVLLGYQAGAVAALTCSINGASRNAASITGTAGRIDLPVSFFAPRSFVLNRPDRAPETWEFPFEGSGYQFEAAEVQRCLLAGELESPLVPQATTLEVMALLDALRDQIGVAYQLTD</sequence>
<evidence type="ECO:0000256" key="1">
    <source>
        <dbReference type="ARBA" id="ARBA00010928"/>
    </source>
</evidence>